<dbReference type="RefSeq" id="WP_166176665.1">
    <property type="nucleotide sequence ID" value="NZ_CP045119.1"/>
</dbReference>
<sequence length="391" mass="42068">MVAPRKRLRGISLALGFAALILLPACAGNDNGAGVNEDRREKAVRTEKTTQRLSEADRMDVREMVGQMFVVSVGGTEPDYYIEKMVRERNIGGVILFGHNMRSEEQVKALTLSLQRLSMRTEPAVPLFVAVDQEGGDIASTPWVTPQPSAAEVGSGGDPARARAVSEEIGAELLRAGVNTNFAPVVDTGFGAAIGNRSYGEDPDLVSGMGAAAVEGYESAGIASSAKHFPNHGPATADSHKDLPVVDHDMNTIESFDLPPFRAAVEAGVPMVMAGHLLYPAVDARRPASLSPRWISMLREELGFGGWSSRTTSRWPGRRVGNARAGRGGGRQGRGRSARGLKPAAAAGRRLRRRGGRRGVGEIPERRLRESVRRLLLVKETYGFASRARIR</sequence>
<comment type="similarity">
    <text evidence="1">Belongs to the glycosyl hydrolase 3 family.</text>
</comment>
<evidence type="ECO:0000256" key="2">
    <source>
        <dbReference type="ARBA" id="ARBA00022801"/>
    </source>
</evidence>
<dbReference type="InterPro" id="IPR017853">
    <property type="entry name" value="GH"/>
</dbReference>
<reference evidence="7 8" key="1">
    <citation type="submission" date="2019-10" db="EMBL/GenBank/DDBJ databases">
        <title>Rubrobacter sp nov SCSIO 52090 isolated from a deep-sea sediment in the South China Sea.</title>
        <authorList>
            <person name="Chen R.W."/>
        </authorList>
    </citation>
    <scope>NUCLEOTIDE SEQUENCE [LARGE SCALE GENOMIC DNA]</scope>
    <source>
        <strain evidence="7 8">SCSIO 52909</strain>
    </source>
</reference>
<dbReference type="Proteomes" id="UP000501452">
    <property type="component" value="Chromosome"/>
</dbReference>
<dbReference type="GO" id="GO:0004553">
    <property type="term" value="F:hydrolase activity, hydrolyzing O-glycosyl compounds"/>
    <property type="evidence" value="ECO:0007669"/>
    <property type="project" value="InterPro"/>
</dbReference>
<dbReference type="AlphaFoldDB" id="A0A6G8QAF7"/>
<gene>
    <name evidence="7" type="ORF">GBA63_12760</name>
</gene>
<evidence type="ECO:0000256" key="4">
    <source>
        <dbReference type="SAM" id="MobiDB-lite"/>
    </source>
</evidence>
<proteinExistence type="inferred from homology"/>
<dbReference type="GO" id="GO:0005975">
    <property type="term" value="P:carbohydrate metabolic process"/>
    <property type="evidence" value="ECO:0007669"/>
    <property type="project" value="InterPro"/>
</dbReference>
<keyword evidence="8" id="KW-1185">Reference proteome</keyword>
<dbReference type="EMBL" id="CP045119">
    <property type="protein sequence ID" value="QIN83408.1"/>
    <property type="molecule type" value="Genomic_DNA"/>
</dbReference>
<keyword evidence="5" id="KW-0732">Signal</keyword>
<feature type="domain" description="Glycoside hydrolase family 3 N-terminal" evidence="6">
    <location>
        <begin position="61"/>
        <end position="306"/>
    </location>
</feature>
<evidence type="ECO:0000256" key="1">
    <source>
        <dbReference type="ARBA" id="ARBA00005336"/>
    </source>
</evidence>
<keyword evidence="3" id="KW-0326">Glycosidase</keyword>
<dbReference type="InterPro" id="IPR036962">
    <property type="entry name" value="Glyco_hydro_3_N_sf"/>
</dbReference>
<protein>
    <recommendedName>
        <fullName evidence="6">Glycoside hydrolase family 3 N-terminal domain-containing protein</fullName>
    </recommendedName>
</protein>
<feature type="chain" id="PRO_5026140058" description="Glycoside hydrolase family 3 N-terminal domain-containing protein" evidence="5">
    <location>
        <begin position="28"/>
        <end position="391"/>
    </location>
</feature>
<name>A0A6G8QAF7_9ACTN</name>
<dbReference type="Gene3D" id="3.20.20.300">
    <property type="entry name" value="Glycoside hydrolase, family 3, N-terminal domain"/>
    <property type="match status" value="1"/>
</dbReference>
<evidence type="ECO:0000313" key="8">
    <source>
        <dbReference type="Proteomes" id="UP000501452"/>
    </source>
</evidence>
<dbReference type="PANTHER" id="PTHR30480:SF16">
    <property type="entry name" value="GLYCOSIDE HYDROLASE FAMILY 3 DOMAIN PROTEIN"/>
    <property type="match status" value="1"/>
</dbReference>
<evidence type="ECO:0000256" key="3">
    <source>
        <dbReference type="ARBA" id="ARBA00023295"/>
    </source>
</evidence>
<evidence type="ECO:0000259" key="6">
    <source>
        <dbReference type="Pfam" id="PF00933"/>
    </source>
</evidence>
<dbReference type="PANTHER" id="PTHR30480">
    <property type="entry name" value="BETA-HEXOSAMINIDASE-RELATED"/>
    <property type="match status" value="1"/>
</dbReference>
<dbReference type="KEGG" id="rub:GBA63_12760"/>
<organism evidence="7 8">
    <name type="scientific">Rubrobacter tropicus</name>
    <dbReference type="NCBI Taxonomy" id="2653851"/>
    <lineage>
        <taxon>Bacteria</taxon>
        <taxon>Bacillati</taxon>
        <taxon>Actinomycetota</taxon>
        <taxon>Rubrobacteria</taxon>
        <taxon>Rubrobacterales</taxon>
        <taxon>Rubrobacteraceae</taxon>
        <taxon>Rubrobacter</taxon>
    </lineage>
</organism>
<accession>A0A6G8QAF7</accession>
<evidence type="ECO:0000256" key="5">
    <source>
        <dbReference type="SAM" id="SignalP"/>
    </source>
</evidence>
<evidence type="ECO:0000313" key="7">
    <source>
        <dbReference type="EMBL" id="QIN83408.1"/>
    </source>
</evidence>
<feature type="region of interest" description="Disordered" evidence="4">
    <location>
        <begin position="313"/>
        <end position="358"/>
    </location>
</feature>
<keyword evidence="2" id="KW-0378">Hydrolase</keyword>
<dbReference type="InterPro" id="IPR001764">
    <property type="entry name" value="Glyco_hydro_3_N"/>
</dbReference>
<dbReference type="SUPFAM" id="SSF51445">
    <property type="entry name" value="(Trans)glycosidases"/>
    <property type="match status" value="1"/>
</dbReference>
<feature type="region of interest" description="Disordered" evidence="4">
    <location>
        <begin position="140"/>
        <end position="159"/>
    </location>
</feature>
<dbReference type="InterPro" id="IPR050226">
    <property type="entry name" value="NagZ_Beta-hexosaminidase"/>
</dbReference>
<dbReference type="GO" id="GO:0009254">
    <property type="term" value="P:peptidoglycan turnover"/>
    <property type="evidence" value="ECO:0007669"/>
    <property type="project" value="TreeGrafter"/>
</dbReference>
<feature type="signal peptide" evidence="5">
    <location>
        <begin position="1"/>
        <end position="27"/>
    </location>
</feature>
<dbReference type="Pfam" id="PF00933">
    <property type="entry name" value="Glyco_hydro_3"/>
    <property type="match status" value="1"/>
</dbReference>